<protein>
    <recommendedName>
        <fullName evidence="3">X8 domain-containing protein</fullName>
    </recommendedName>
</protein>
<dbReference type="Gramene" id="OMERI07G14220.1">
    <property type="protein sequence ID" value="OMERI07G14220.1"/>
    <property type="gene ID" value="OMERI07G14220"/>
</dbReference>
<dbReference type="InterPro" id="IPR012946">
    <property type="entry name" value="X8"/>
</dbReference>
<dbReference type="PANTHER" id="PTHR31044">
    <property type="entry name" value="BETA-1,3 GLUCANASE"/>
    <property type="match status" value="1"/>
</dbReference>
<dbReference type="InterPro" id="IPR044788">
    <property type="entry name" value="X8_dom_prot"/>
</dbReference>
<name>A0A0E0ECJ7_9ORYZ</name>
<keyword evidence="2" id="KW-0812">Transmembrane</keyword>
<keyword evidence="1" id="KW-0732">Signal</keyword>
<keyword evidence="2" id="KW-1133">Transmembrane helix</keyword>
<dbReference type="PANTHER" id="PTHR31044:SF52">
    <property type="entry name" value="OS01G0631500 PROTEIN"/>
    <property type="match status" value="1"/>
</dbReference>
<evidence type="ECO:0000259" key="3">
    <source>
        <dbReference type="SMART" id="SM00768"/>
    </source>
</evidence>
<sequence length="165" mass="18518">MRFLEFCIIIVITSNCIFFYGLFAEIYVGICDPNPSWCIAKPEVGDTRLQKPLDYACSTYVDCSTIQHGGQCFDPDTKAAPRPMHSMTITRQLVERVVHVILVAPLLLSNSNQNFSKKNCNLLSQMVNGYLIGVCSIVYIDWKLLAPTKQHLNRTNCNKPEAAGQ</sequence>
<dbReference type="AlphaFoldDB" id="A0A0E0ECJ7"/>
<dbReference type="eggNOG" id="ENOG502QVK5">
    <property type="taxonomic scope" value="Eukaryota"/>
</dbReference>
<dbReference type="Proteomes" id="UP000008021">
    <property type="component" value="Chromosome 7"/>
</dbReference>
<accession>A0A0E0ECJ7</accession>
<evidence type="ECO:0000313" key="4">
    <source>
        <dbReference type="EnsemblPlants" id="OMERI07G14220.1"/>
    </source>
</evidence>
<keyword evidence="5" id="KW-1185">Reference proteome</keyword>
<evidence type="ECO:0000256" key="1">
    <source>
        <dbReference type="ARBA" id="ARBA00022729"/>
    </source>
</evidence>
<evidence type="ECO:0000256" key="2">
    <source>
        <dbReference type="SAM" id="Phobius"/>
    </source>
</evidence>
<feature type="transmembrane region" description="Helical" evidence="2">
    <location>
        <begin position="7"/>
        <end position="30"/>
    </location>
</feature>
<organism evidence="4">
    <name type="scientific">Oryza meridionalis</name>
    <dbReference type="NCBI Taxonomy" id="40149"/>
    <lineage>
        <taxon>Eukaryota</taxon>
        <taxon>Viridiplantae</taxon>
        <taxon>Streptophyta</taxon>
        <taxon>Embryophyta</taxon>
        <taxon>Tracheophyta</taxon>
        <taxon>Spermatophyta</taxon>
        <taxon>Magnoliopsida</taxon>
        <taxon>Liliopsida</taxon>
        <taxon>Poales</taxon>
        <taxon>Poaceae</taxon>
        <taxon>BOP clade</taxon>
        <taxon>Oryzoideae</taxon>
        <taxon>Oryzeae</taxon>
        <taxon>Oryzinae</taxon>
        <taxon>Oryza</taxon>
    </lineage>
</organism>
<dbReference type="GO" id="GO:0009506">
    <property type="term" value="C:plasmodesma"/>
    <property type="evidence" value="ECO:0007669"/>
    <property type="project" value="UniProtKB-ARBA"/>
</dbReference>
<reference evidence="4" key="1">
    <citation type="submission" date="2015-04" db="UniProtKB">
        <authorList>
            <consortium name="EnsemblPlants"/>
        </authorList>
    </citation>
    <scope>IDENTIFICATION</scope>
</reference>
<dbReference type="Pfam" id="PF07983">
    <property type="entry name" value="X8"/>
    <property type="match status" value="1"/>
</dbReference>
<reference evidence="4" key="2">
    <citation type="submission" date="2018-05" db="EMBL/GenBank/DDBJ databases">
        <title>OmerRS3 (Oryza meridionalis Reference Sequence Version 3).</title>
        <authorList>
            <person name="Zhang J."/>
            <person name="Kudrna D."/>
            <person name="Lee S."/>
            <person name="Talag J."/>
            <person name="Welchert J."/>
            <person name="Wing R.A."/>
        </authorList>
    </citation>
    <scope>NUCLEOTIDE SEQUENCE [LARGE SCALE GENOMIC DNA]</scope>
    <source>
        <strain evidence="4">cv. OR44</strain>
    </source>
</reference>
<dbReference type="SMART" id="SM00768">
    <property type="entry name" value="X8"/>
    <property type="match status" value="1"/>
</dbReference>
<evidence type="ECO:0000313" key="5">
    <source>
        <dbReference type="Proteomes" id="UP000008021"/>
    </source>
</evidence>
<dbReference type="HOGENOM" id="CLU_1613452_0_0_1"/>
<proteinExistence type="predicted"/>
<feature type="domain" description="X8" evidence="3">
    <location>
        <begin position="36"/>
        <end position="86"/>
    </location>
</feature>
<dbReference type="EnsemblPlants" id="OMERI07G14220.1">
    <property type="protein sequence ID" value="OMERI07G14220.1"/>
    <property type="gene ID" value="OMERI07G14220"/>
</dbReference>
<keyword evidence="2" id="KW-0472">Membrane</keyword>
<dbReference type="STRING" id="40149.A0A0E0ECJ7"/>